<reference evidence="2" key="1">
    <citation type="submission" date="2015-04" db="UniProtKB">
        <authorList>
            <consortium name="EnsemblPlants"/>
        </authorList>
    </citation>
    <scope>IDENTIFICATION</scope>
</reference>
<feature type="domain" description="F-box" evidence="1">
    <location>
        <begin position="28"/>
        <end position="55"/>
    </location>
</feature>
<dbReference type="InterPro" id="IPR036047">
    <property type="entry name" value="F-box-like_dom_sf"/>
</dbReference>
<dbReference type="EnsemblPlants" id="OPUNC03G38960.1">
    <property type="protein sequence ID" value="OPUNC03G38960.1"/>
    <property type="gene ID" value="OPUNC03G38960"/>
</dbReference>
<accession>A0A0E0KLX9</accession>
<dbReference type="InterPro" id="IPR055336">
    <property type="entry name" value="At4g00755-like"/>
</dbReference>
<evidence type="ECO:0000313" key="3">
    <source>
        <dbReference type="Proteomes" id="UP000026962"/>
    </source>
</evidence>
<dbReference type="PANTHER" id="PTHR39741:SF18">
    <property type="entry name" value="F-BOX DOMAIN CONTAINING PROTEIN, EXPRESSED"/>
    <property type="match status" value="1"/>
</dbReference>
<dbReference type="Gramene" id="OPUNC03G38960.1">
    <property type="protein sequence ID" value="OPUNC03G38960.1"/>
    <property type="gene ID" value="OPUNC03G38960"/>
</dbReference>
<dbReference type="Gene3D" id="1.20.1280.50">
    <property type="match status" value="1"/>
</dbReference>
<keyword evidence="3" id="KW-1185">Reference proteome</keyword>
<dbReference type="Proteomes" id="UP000026962">
    <property type="component" value="Chromosome 3"/>
</dbReference>
<reference evidence="2" key="2">
    <citation type="submission" date="2018-05" db="EMBL/GenBank/DDBJ databases">
        <title>OpunRS2 (Oryza punctata Reference Sequence Version 2).</title>
        <authorList>
            <person name="Zhang J."/>
            <person name="Kudrna D."/>
            <person name="Lee S."/>
            <person name="Talag J."/>
            <person name="Welchert J."/>
            <person name="Wing R.A."/>
        </authorList>
    </citation>
    <scope>NUCLEOTIDE SEQUENCE [LARGE SCALE GENOMIC DNA]</scope>
</reference>
<organism evidence="2">
    <name type="scientific">Oryza punctata</name>
    <name type="common">Red rice</name>
    <dbReference type="NCBI Taxonomy" id="4537"/>
    <lineage>
        <taxon>Eukaryota</taxon>
        <taxon>Viridiplantae</taxon>
        <taxon>Streptophyta</taxon>
        <taxon>Embryophyta</taxon>
        <taxon>Tracheophyta</taxon>
        <taxon>Spermatophyta</taxon>
        <taxon>Magnoliopsida</taxon>
        <taxon>Liliopsida</taxon>
        <taxon>Poales</taxon>
        <taxon>Poaceae</taxon>
        <taxon>BOP clade</taxon>
        <taxon>Oryzoideae</taxon>
        <taxon>Oryzeae</taxon>
        <taxon>Oryzinae</taxon>
        <taxon>Oryza</taxon>
    </lineage>
</organism>
<name>A0A0E0KLX9_ORYPU</name>
<dbReference type="AlphaFoldDB" id="A0A0E0KLX9"/>
<sequence>MEPGPEEEEEEEARFDFLEWIGPDTSATVFTFLDHPADLARASAVSRSWRRFVVRNGFSKIQCLRLCPEASNFTRIITKQAIASASESDAEHQHRAYMHLSHGLLLDDPQDCIIRCIGASTTDNFPEETIQNTLVPTDWVAMMRPSYWSSAGHFDPAVPECLFYRLCSDLCLVHQINIQPFRGHPTHPPSFLLFTLLLLNTSTTSFFQYGDPIYSAKYVRFQMGYPKTPLPSQLLVSHDNEGQLAADDNYIWTYTSPQFPMLQESVLQSFKLPHAVLCIGGVVKIEFLGRVQKQEMDDLYYICISHVQIVGIPLPRELGVDPYKNGVVLKYYPDTRRSGVCHGESSGDDSRNSPSKWRNFTTRILHSGPAQRIGWNQAIFNRLFGAHDASEEEEEET</sequence>
<dbReference type="Pfam" id="PF12937">
    <property type="entry name" value="F-box-like"/>
    <property type="match status" value="1"/>
</dbReference>
<proteinExistence type="predicted"/>
<dbReference type="PANTHER" id="PTHR39741">
    <property type="entry name" value="F-BOX DOMAIN CONTAINING PROTEIN, EXPRESSED"/>
    <property type="match status" value="1"/>
</dbReference>
<evidence type="ECO:0000259" key="1">
    <source>
        <dbReference type="Pfam" id="PF12937"/>
    </source>
</evidence>
<dbReference type="InterPro" id="IPR001810">
    <property type="entry name" value="F-box_dom"/>
</dbReference>
<protein>
    <recommendedName>
        <fullName evidence="1">F-box domain-containing protein</fullName>
    </recommendedName>
</protein>
<dbReference type="SUPFAM" id="SSF81383">
    <property type="entry name" value="F-box domain"/>
    <property type="match status" value="1"/>
</dbReference>
<evidence type="ECO:0000313" key="2">
    <source>
        <dbReference type="EnsemblPlants" id="OPUNC03G38960.1"/>
    </source>
</evidence>